<proteinExistence type="predicted"/>
<keyword evidence="3" id="KW-1185">Reference proteome</keyword>
<name>A0A8H7SVQ8_9FUNG</name>
<organism evidence="2 3">
    <name type="scientific">Thamnidium elegans</name>
    <dbReference type="NCBI Taxonomy" id="101142"/>
    <lineage>
        <taxon>Eukaryota</taxon>
        <taxon>Fungi</taxon>
        <taxon>Fungi incertae sedis</taxon>
        <taxon>Mucoromycota</taxon>
        <taxon>Mucoromycotina</taxon>
        <taxon>Mucoromycetes</taxon>
        <taxon>Mucorales</taxon>
        <taxon>Mucorineae</taxon>
        <taxon>Mucoraceae</taxon>
        <taxon>Thamnidium</taxon>
    </lineage>
</organism>
<dbReference type="GO" id="GO:0016747">
    <property type="term" value="F:acyltransferase activity, transferring groups other than amino-acyl groups"/>
    <property type="evidence" value="ECO:0007669"/>
    <property type="project" value="InterPro"/>
</dbReference>
<evidence type="ECO:0000313" key="2">
    <source>
        <dbReference type="EMBL" id="KAG2236117.1"/>
    </source>
</evidence>
<dbReference type="OrthoDB" id="61113at2759"/>
<dbReference type="Pfam" id="PF00583">
    <property type="entry name" value="Acetyltransf_1"/>
    <property type="match status" value="1"/>
</dbReference>
<dbReference type="PANTHER" id="PTHR42791:SF1">
    <property type="entry name" value="N-ACETYLTRANSFERASE DOMAIN-CONTAINING PROTEIN"/>
    <property type="match status" value="1"/>
</dbReference>
<dbReference type="SUPFAM" id="SSF55729">
    <property type="entry name" value="Acyl-CoA N-acyltransferases (Nat)"/>
    <property type="match status" value="1"/>
</dbReference>
<reference evidence="2" key="1">
    <citation type="submission" date="2021-01" db="EMBL/GenBank/DDBJ databases">
        <title>Metabolic potential, ecology and presence of endohyphal bacteria is reflected in genomic diversity of Mucoromycotina.</title>
        <authorList>
            <person name="Muszewska A."/>
            <person name="Okrasinska A."/>
            <person name="Steczkiewicz K."/>
            <person name="Drgas O."/>
            <person name="Orlowska M."/>
            <person name="Perlinska-Lenart U."/>
            <person name="Aleksandrzak-Piekarczyk T."/>
            <person name="Szatraj K."/>
            <person name="Zielenkiewicz U."/>
            <person name="Pilsyk S."/>
            <person name="Malc E."/>
            <person name="Mieczkowski P."/>
            <person name="Kruszewska J.S."/>
            <person name="Biernat P."/>
            <person name="Pawlowska J."/>
        </authorList>
    </citation>
    <scope>NUCLEOTIDE SEQUENCE</scope>
    <source>
        <strain evidence="2">WA0000018081</strain>
    </source>
</reference>
<evidence type="ECO:0000313" key="3">
    <source>
        <dbReference type="Proteomes" id="UP000613177"/>
    </source>
</evidence>
<dbReference type="AlphaFoldDB" id="A0A8H7SVQ8"/>
<dbReference type="Gene3D" id="3.40.630.30">
    <property type="match status" value="1"/>
</dbReference>
<dbReference type="Proteomes" id="UP000613177">
    <property type="component" value="Unassembled WGS sequence"/>
</dbReference>
<dbReference type="InterPro" id="IPR016181">
    <property type="entry name" value="Acyl_CoA_acyltransferase"/>
</dbReference>
<dbReference type="PROSITE" id="PS51186">
    <property type="entry name" value="GNAT"/>
    <property type="match status" value="1"/>
</dbReference>
<evidence type="ECO:0000259" key="1">
    <source>
        <dbReference type="PROSITE" id="PS51186"/>
    </source>
</evidence>
<dbReference type="CDD" id="cd04301">
    <property type="entry name" value="NAT_SF"/>
    <property type="match status" value="1"/>
</dbReference>
<feature type="domain" description="N-acetyltransferase" evidence="1">
    <location>
        <begin position="74"/>
        <end position="235"/>
    </location>
</feature>
<dbReference type="PANTHER" id="PTHR42791">
    <property type="entry name" value="GNAT FAMILY ACETYLTRANSFERASE"/>
    <property type="match status" value="1"/>
</dbReference>
<comment type="caution">
    <text evidence="2">The sequence shown here is derived from an EMBL/GenBank/DDBJ whole genome shotgun (WGS) entry which is preliminary data.</text>
</comment>
<dbReference type="InterPro" id="IPR000182">
    <property type="entry name" value="GNAT_dom"/>
</dbReference>
<accession>A0A8H7SVQ8</accession>
<protein>
    <recommendedName>
        <fullName evidence="1">N-acetyltransferase domain-containing protein</fullName>
    </recommendedName>
</protein>
<dbReference type="EMBL" id="JAEPRE010000022">
    <property type="protein sequence ID" value="KAG2236117.1"/>
    <property type="molecule type" value="Genomic_DNA"/>
</dbReference>
<dbReference type="InterPro" id="IPR052523">
    <property type="entry name" value="Trichothecene_AcTrans"/>
</dbReference>
<sequence length="246" mass="27767">MPVAISQMHISRKLTVNLDQNQLNVRPIIKGAMNEASYTLKEAFNSNSALEISALNLNENKRDGFLTNLFKNMIDTASLQSRDFAIQVEGCKGVLTWSTRSQLFSWPNTINTFKYARHLGWTSALRTILKLQSSVGDKLRRKIMAQFPKHIIIGFVGVLPLEQGKGLGTALLEHVLEKADESHYPVYVEATDYQTVKFFERFGFVSQGQIALTKDQLLTLTPMVRLPVAMNEPVTFHVRPGRRDSD</sequence>
<gene>
    <name evidence="2" type="ORF">INT48_006133</name>
</gene>